<feature type="region of interest" description="Disordered" evidence="1">
    <location>
        <begin position="118"/>
        <end position="152"/>
    </location>
</feature>
<gene>
    <name evidence="2" type="ORF">TM35_000351770</name>
</gene>
<dbReference type="VEuPathDB" id="TriTrypDB:TM35_000351770"/>
<feature type="compositionally biased region" description="Polar residues" evidence="1">
    <location>
        <begin position="126"/>
        <end position="145"/>
    </location>
</feature>
<reference evidence="2 3" key="1">
    <citation type="submission" date="2017-03" db="EMBL/GenBank/DDBJ databases">
        <title>An alternative strategy for trypanosome survival in the mammalian bloodstream revealed through genome and transcriptome analysis of the ubiquitous bovine parasite Trypanosoma (Megatrypanum) theileri.</title>
        <authorList>
            <person name="Kelly S."/>
            <person name="Ivens A."/>
            <person name="Mott A."/>
            <person name="O'Neill E."/>
            <person name="Emms D."/>
            <person name="Macleod O."/>
            <person name="Voorheis P."/>
            <person name="Matthews J."/>
            <person name="Matthews K."/>
            <person name="Carrington M."/>
        </authorList>
    </citation>
    <scope>NUCLEOTIDE SEQUENCE [LARGE SCALE GENOMIC DNA]</scope>
    <source>
        <strain evidence="2">Edinburgh</strain>
    </source>
</reference>
<accession>A0A1X0NLT8</accession>
<keyword evidence="3" id="KW-1185">Reference proteome</keyword>
<dbReference type="AlphaFoldDB" id="A0A1X0NLT8"/>
<feature type="region of interest" description="Disordered" evidence="1">
    <location>
        <begin position="23"/>
        <end position="67"/>
    </location>
</feature>
<evidence type="ECO:0000313" key="2">
    <source>
        <dbReference type="EMBL" id="ORC85433.1"/>
    </source>
</evidence>
<dbReference type="RefSeq" id="XP_028879499.1">
    <property type="nucleotide sequence ID" value="XM_029029230.1"/>
</dbReference>
<comment type="caution">
    <text evidence="2">The sequence shown here is derived from an EMBL/GenBank/DDBJ whole genome shotgun (WGS) entry which is preliminary data.</text>
</comment>
<proteinExistence type="predicted"/>
<name>A0A1X0NLT8_9TRYP</name>
<dbReference type="Proteomes" id="UP000192257">
    <property type="component" value="Unassembled WGS sequence"/>
</dbReference>
<evidence type="ECO:0000313" key="3">
    <source>
        <dbReference type="Proteomes" id="UP000192257"/>
    </source>
</evidence>
<dbReference type="GeneID" id="39989010"/>
<organism evidence="2 3">
    <name type="scientific">Trypanosoma theileri</name>
    <dbReference type="NCBI Taxonomy" id="67003"/>
    <lineage>
        <taxon>Eukaryota</taxon>
        <taxon>Discoba</taxon>
        <taxon>Euglenozoa</taxon>
        <taxon>Kinetoplastea</taxon>
        <taxon>Metakinetoplastina</taxon>
        <taxon>Trypanosomatida</taxon>
        <taxon>Trypanosomatidae</taxon>
        <taxon>Trypanosoma</taxon>
    </lineage>
</organism>
<feature type="compositionally biased region" description="Basic and acidic residues" evidence="1">
    <location>
        <begin position="58"/>
        <end position="67"/>
    </location>
</feature>
<sequence>MGSFEEFLLAAVEKAPFLIGETTASSSLQEKRKRSRDVEEVKSTTTTTTTTTSSSSSTEKKKQDHDEDIVRLQRILVDGPLQPLGAEHGLYHILLPTFLATMGAARDVWRAKQALQTAKEKRSETNETVGTSQTVSAPSAVSSANENEEQPLDEAALQRAVVAAQKALSVQQHALDAAKTKVCVLLEAVSQHSGSTT</sequence>
<dbReference type="EMBL" id="NBCO01000035">
    <property type="protein sequence ID" value="ORC85433.1"/>
    <property type="molecule type" value="Genomic_DNA"/>
</dbReference>
<dbReference type="OrthoDB" id="243616at2759"/>
<protein>
    <submittedName>
        <fullName evidence="2">Uncharacterized protein</fullName>
    </submittedName>
</protein>
<feature type="compositionally biased region" description="Low complexity" evidence="1">
    <location>
        <begin position="43"/>
        <end position="57"/>
    </location>
</feature>
<evidence type="ECO:0000256" key="1">
    <source>
        <dbReference type="SAM" id="MobiDB-lite"/>
    </source>
</evidence>